<sequence length="186" mass="19478">MWLTVKFTAGVAATVAAGLVCAALAPAAWADPGSEPTTEPVPVGQTTPEDSLRNVTYRARVDGVSRGALITYKINDTQVQSVDPTMVPGRVFEAQTVLSDANLAGMQISIQWPYSANLHCEILVDDQIVAQADQWIKPRLTPANDDPDYGKLICGAPLVSPTDFGTGDAPAPDPAAEPAPEAPPAT</sequence>
<name>A0A7I7XWS9_9MYCO</name>
<dbReference type="EMBL" id="AP022612">
    <property type="protein sequence ID" value="BBZ33302.1"/>
    <property type="molecule type" value="Genomic_DNA"/>
</dbReference>
<feature type="signal peptide" evidence="2">
    <location>
        <begin position="1"/>
        <end position="30"/>
    </location>
</feature>
<evidence type="ECO:0000313" key="4">
    <source>
        <dbReference type="Proteomes" id="UP000466931"/>
    </source>
</evidence>
<keyword evidence="2" id="KW-0732">Signal</keyword>
<accession>A0A7I7XWS9</accession>
<gene>
    <name evidence="3" type="ORF">MCNF_19070</name>
</gene>
<reference evidence="3" key="1">
    <citation type="journal article" date="2019" name="Emerg. Microbes Infect.">
        <title>Comprehensive subspecies identification of 175 nontuberculous mycobacteria species based on 7547 genomic profiles.</title>
        <authorList>
            <person name="Matsumoto Y."/>
            <person name="Kinjo T."/>
            <person name="Motooka D."/>
            <person name="Nabeya D."/>
            <person name="Jung N."/>
            <person name="Uechi K."/>
            <person name="Horii T."/>
            <person name="Iida T."/>
            <person name="Fujita J."/>
            <person name="Nakamura S."/>
        </authorList>
    </citation>
    <scope>NUCLEOTIDE SEQUENCE [LARGE SCALE GENOMIC DNA]</scope>
    <source>
        <strain evidence="3">JCM 13671</strain>
    </source>
</reference>
<feature type="compositionally biased region" description="Pro residues" evidence="1">
    <location>
        <begin position="171"/>
        <end position="186"/>
    </location>
</feature>
<keyword evidence="4" id="KW-1185">Reference proteome</keyword>
<proteinExistence type="predicted"/>
<feature type="region of interest" description="Disordered" evidence="1">
    <location>
        <begin position="162"/>
        <end position="186"/>
    </location>
</feature>
<dbReference type="Proteomes" id="UP000466931">
    <property type="component" value="Chromosome"/>
</dbReference>
<evidence type="ECO:0000256" key="1">
    <source>
        <dbReference type="SAM" id="MobiDB-lite"/>
    </source>
</evidence>
<feature type="chain" id="PRO_5029901292" evidence="2">
    <location>
        <begin position="31"/>
        <end position="186"/>
    </location>
</feature>
<evidence type="ECO:0000313" key="3">
    <source>
        <dbReference type="EMBL" id="BBZ33302.1"/>
    </source>
</evidence>
<evidence type="ECO:0000256" key="2">
    <source>
        <dbReference type="SAM" id="SignalP"/>
    </source>
</evidence>
<protein>
    <submittedName>
        <fullName evidence="3">Uncharacterized protein</fullName>
    </submittedName>
</protein>
<organism evidence="3 4">
    <name type="scientific">Mycolicibacterium confluentis</name>
    <dbReference type="NCBI Taxonomy" id="28047"/>
    <lineage>
        <taxon>Bacteria</taxon>
        <taxon>Bacillati</taxon>
        <taxon>Actinomycetota</taxon>
        <taxon>Actinomycetes</taxon>
        <taxon>Mycobacteriales</taxon>
        <taxon>Mycobacteriaceae</taxon>
        <taxon>Mycolicibacterium</taxon>
    </lineage>
</organism>
<dbReference type="AlphaFoldDB" id="A0A7I7XWS9"/>
<reference evidence="3" key="2">
    <citation type="submission" date="2020-02" db="EMBL/GenBank/DDBJ databases">
        <authorList>
            <person name="Matsumoto Y."/>
            <person name="Motooka D."/>
            <person name="Nakamura S."/>
        </authorList>
    </citation>
    <scope>NUCLEOTIDE SEQUENCE</scope>
    <source>
        <strain evidence="3">JCM 13671</strain>
    </source>
</reference>